<protein>
    <recommendedName>
        <fullName evidence="7 8">Peptidyl-tRNA hydrolase</fullName>
        <shortName evidence="8">Pth</shortName>
        <ecNumber evidence="1 8">3.1.1.29</ecNumber>
    </recommendedName>
</protein>
<dbReference type="GO" id="GO:0072344">
    <property type="term" value="P:rescue of stalled ribosome"/>
    <property type="evidence" value="ECO:0007669"/>
    <property type="project" value="UniProtKB-UniRule"/>
</dbReference>
<sequence length="185" mass="21039">MKAVIGLGNPGIKYADTRHNVGFMLLDRIAGNEDVQYSKGFKGKFAEIRHQNRKIILLKPYTFMNLSGQSVAELINYYKVPLEDMLVIHDDMDIALGRLRFREKGSAGGHNGIKSIIQELGTQEFWRLKIGVGRPQKERDVVSHVLSGFDRESREVLSETLEKARKAVFLWLEGKEAEAMQNYNS</sequence>
<feature type="site" description="Stabilizes the basic form of H active site to accept a proton" evidence="8">
    <location>
        <position position="90"/>
    </location>
</feature>
<evidence type="ECO:0000256" key="10">
    <source>
        <dbReference type="RuleBase" id="RU004320"/>
    </source>
</evidence>
<evidence type="ECO:0000256" key="3">
    <source>
        <dbReference type="ARBA" id="ARBA00022801"/>
    </source>
</evidence>
<dbReference type="STRING" id="645991.Sgly_0197"/>
<accession>F0SW82</accession>
<dbReference type="eggNOG" id="COG0193">
    <property type="taxonomic scope" value="Bacteria"/>
</dbReference>
<dbReference type="KEGG" id="sgy:Sgly_0197"/>
<dbReference type="InterPro" id="IPR018171">
    <property type="entry name" value="Pept_tRNA_hydro_CS"/>
</dbReference>
<dbReference type="EC" id="3.1.1.29" evidence="1 8"/>
<dbReference type="PANTHER" id="PTHR17224:SF1">
    <property type="entry name" value="PEPTIDYL-TRNA HYDROLASE"/>
    <property type="match status" value="1"/>
</dbReference>
<evidence type="ECO:0000256" key="7">
    <source>
        <dbReference type="ARBA" id="ARBA00050038"/>
    </source>
</evidence>
<evidence type="ECO:0000256" key="5">
    <source>
        <dbReference type="ARBA" id="ARBA00038063"/>
    </source>
</evidence>
<dbReference type="Gene3D" id="3.40.50.1470">
    <property type="entry name" value="Peptidyl-tRNA hydrolase"/>
    <property type="match status" value="1"/>
</dbReference>
<evidence type="ECO:0000256" key="2">
    <source>
        <dbReference type="ARBA" id="ARBA00022555"/>
    </source>
</evidence>
<feature type="binding site" evidence="8">
    <location>
        <position position="14"/>
    </location>
    <ligand>
        <name>tRNA</name>
        <dbReference type="ChEBI" id="CHEBI:17843"/>
    </ligand>
</feature>
<evidence type="ECO:0000256" key="4">
    <source>
        <dbReference type="ARBA" id="ARBA00022884"/>
    </source>
</evidence>
<reference evidence="11 12" key="1">
    <citation type="journal article" date="2011" name="Stand. Genomic Sci.">
        <title>Complete genome sequence of Syntrophobotulus glycolicus type strain (FlGlyR).</title>
        <authorList>
            <person name="Han C."/>
            <person name="Mwirichia R."/>
            <person name="Chertkov O."/>
            <person name="Held B."/>
            <person name="Lapidus A."/>
            <person name="Nolan M."/>
            <person name="Lucas S."/>
            <person name="Hammon N."/>
            <person name="Deshpande S."/>
            <person name="Cheng J.F."/>
            <person name="Tapia R."/>
            <person name="Goodwin L."/>
            <person name="Pitluck S."/>
            <person name="Huntemann M."/>
            <person name="Liolios K."/>
            <person name="Ivanova N."/>
            <person name="Pagani I."/>
            <person name="Mavromatis K."/>
            <person name="Ovchinikova G."/>
            <person name="Pati A."/>
            <person name="Chen A."/>
            <person name="Palaniappan K."/>
            <person name="Land M."/>
            <person name="Hauser L."/>
            <person name="Brambilla E.M."/>
            <person name="Rohde M."/>
            <person name="Spring S."/>
            <person name="Sikorski J."/>
            <person name="Goker M."/>
            <person name="Woyke T."/>
            <person name="Bristow J."/>
            <person name="Eisen J.A."/>
            <person name="Markowitz V."/>
            <person name="Hugenholtz P."/>
            <person name="Kyrpides N.C."/>
            <person name="Klenk H.P."/>
            <person name="Detter J.C."/>
        </authorList>
    </citation>
    <scope>NUCLEOTIDE SEQUENCE [LARGE SCALE GENOMIC DNA]</scope>
    <source>
        <strain evidence="12">DSM 8271 / FlGlyR</strain>
    </source>
</reference>
<comment type="function">
    <text evidence="8">Hydrolyzes ribosome-free peptidyl-tRNAs (with 1 or more amino acids incorporated), which drop off the ribosome during protein synthesis, or as a result of ribosome stalling.</text>
</comment>
<evidence type="ECO:0000313" key="11">
    <source>
        <dbReference type="EMBL" id="ADY54568.1"/>
    </source>
</evidence>
<feature type="binding site" evidence="8">
    <location>
        <position position="111"/>
    </location>
    <ligand>
        <name>tRNA</name>
        <dbReference type="ChEBI" id="CHEBI:17843"/>
    </ligand>
</feature>
<organism evidence="11 12">
    <name type="scientific">Syntrophobotulus glycolicus (strain DSM 8271 / FlGlyR)</name>
    <dbReference type="NCBI Taxonomy" id="645991"/>
    <lineage>
        <taxon>Bacteria</taxon>
        <taxon>Bacillati</taxon>
        <taxon>Bacillota</taxon>
        <taxon>Clostridia</taxon>
        <taxon>Eubacteriales</taxon>
        <taxon>Desulfitobacteriaceae</taxon>
        <taxon>Syntrophobotulus</taxon>
    </lineage>
</organism>
<comment type="similarity">
    <text evidence="5 8 10">Belongs to the PTH family.</text>
</comment>
<comment type="catalytic activity">
    <reaction evidence="6 8 9">
        <text>an N-acyl-L-alpha-aminoacyl-tRNA + H2O = an N-acyl-L-amino acid + a tRNA + H(+)</text>
        <dbReference type="Rhea" id="RHEA:54448"/>
        <dbReference type="Rhea" id="RHEA-COMP:10123"/>
        <dbReference type="Rhea" id="RHEA-COMP:13883"/>
        <dbReference type="ChEBI" id="CHEBI:15377"/>
        <dbReference type="ChEBI" id="CHEBI:15378"/>
        <dbReference type="ChEBI" id="CHEBI:59874"/>
        <dbReference type="ChEBI" id="CHEBI:78442"/>
        <dbReference type="ChEBI" id="CHEBI:138191"/>
        <dbReference type="EC" id="3.1.1.29"/>
    </reaction>
</comment>
<keyword evidence="3 8" id="KW-0378">Hydrolase</keyword>
<dbReference type="AlphaFoldDB" id="F0SW82"/>
<proteinExistence type="inferred from homology"/>
<dbReference type="PROSITE" id="PS01196">
    <property type="entry name" value="PEPT_TRNA_HYDROL_2"/>
    <property type="match status" value="1"/>
</dbReference>
<dbReference type="GO" id="GO:0005737">
    <property type="term" value="C:cytoplasm"/>
    <property type="evidence" value="ECO:0007669"/>
    <property type="project" value="UniProtKB-SubCell"/>
</dbReference>
<gene>
    <name evidence="8" type="primary">pth</name>
    <name evidence="11" type="ordered locus">Sgly_0197</name>
</gene>
<dbReference type="PANTHER" id="PTHR17224">
    <property type="entry name" value="PEPTIDYL-TRNA HYDROLASE"/>
    <property type="match status" value="1"/>
</dbReference>
<reference evidence="12" key="2">
    <citation type="submission" date="2011-02" db="EMBL/GenBank/DDBJ databases">
        <title>The complete genome of Syntrophobotulus glycolicus DSM 8271.</title>
        <authorList>
            <person name="Lucas S."/>
            <person name="Copeland A."/>
            <person name="Lapidus A."/>
            <person name="Bruce D."/>
            <person name="Goodwin L."/>
            <person name="Pitluck S."/>
            <person name="Kyrpides N."/>
            <person name="Mavromatis K."/>
            <person name="Pagani I."/>
            <person name="Ivanova N."/>
            <person name="Mikhailova N."/>
            <person name="Chertkov O."/>
            <person name="Held B."/>
            <person name="Detter J.C."/>
            <person name="Tapia R."/>
            <person name="Han C."/>
            <person name="Land M."/>
            <person name="Hauser L."/>
            <person name="Markowitz V."/>
            <person name="Cheng J.-F."/>
            <person name="Hugenholtz P."/>
            <person name="Woyke T."/>
            <person name="Wu D."/>
            <person name="Spring S."/>
            <person name="Schroeder M."/>
            <person name="Brambilla E."/>
            <person name="Klenk H.-P."/>
            <person name="Eisen J.A."/>
        </authorList>
    </citation>
    <scope>NUCLEOTIDE SEQUENCE [LARGE SCALE GENOMIC DNA]</scope>
    <source>
        <strain evidence="12">DSM 8271 / FlGlyR</strain>
    </source>
</reference>
<dbReference type="GO" id="GO:0000049">
    <property type="term" value="F:tRNA binding"/>
    <property type="evidence" value="ECO:0007669"/>
    <property type="project" value="UniProtKB-UniRule"/>
</dbReference>
<name>F0SW82_SYNGF</name>
<comment type="subcellular location">
    <subcellularLocation>
        <location evidence="8">Cytoplasm</location>
    </subcellularLocation>
</comment>
<feature type="binding site" evidence="8">
    <location>
        <position position="63"/>
    </location>
    <ligand>
        <name>tRNA</name>
        <dbReference type="ChEBI" id="CHEBI:17843"/>
    </ligand>
</feature>
<evidence type="ECO:0000256" key="6">
    <source>
        <dbReference type="ARBA" id="ARBA00048707"/>
    </source>
</evidence>
<dbReference type="InterPro" id="IPR001328">
    <property type="entry name" value="Pept_tRNA_hydro"/>
</dbReference>
<dbReference type="OrthoDB" id="9800507at2"/>
<feature type="binding site" evidence="8">
    <location>
        <position position="65"/>
    </location>
    <ligand>
        <name>tRNA</name>
        <dbReference type="ChEBI" id="CHEBI:17843"/>
    </ligand>
</feature>
<dbReference type="HAMAP" id="MF_00083">
    <property type="entry name" value="Pept_tRNA_hydro_bact"/>
    <property type="match status" value="1"/>
</dbReference>
<comment type="function">
    <text evidence="8">Catalyzes the release of premature peptidyl moieties from peptidyl-tRNA molecules trapped in stalled 50S ribosomal subunits, and thus maintains levels of free tRNAs and 50S ribosomes.</text>
</comment>
<comment type="subunit">
    <text evidence="8">Monomer.</text>
</comment>
<keyword evidence="4 8" id="KW-0694">RNA-binding</keyword>
<evidence type="ECO:0000313" key="12">
    <source>
        <dbReference type="Proteomes" id="UP000007488"/>
    </source>
</evidence>
<keyword evidence="12" id="KW-1185">Reference proteome</keyword>
<dbReference type="RefSeq" id="WP_013623439.1">
    <property type="nucleotide sequence ID" value="NC_015172.1"/>
</dbReference>
<feature type="site" description="Discriminates between blocked and unblocked aminoacyl-tRNA" evidence="8">
    <location>
        <position position="9"/>
    </location>
</feature>
<dbReference type="GO" id="GO:0004045">
    <property type="term" value="F:peptidyl-tRNA hydrolase activity"/>
    <property type="evidence" value="ECO:0007669"/>
    <property type="project" value="UniProtKB-UniRule"/>
</dbReference>
<dbReference type="SUPFAM" id="SSF53178">
    <property type="entry name" value="Peptidyl-tRNA hydrolase-like"/>
    <property type="match status" value="1"/>
</dbReference>
<dbReference type="Proteomes" id="UP000007488">
    <property type="component" value="Chromosome"/>
</dbReference>
<keyword evidence="2 8" id="KW-0820">tRNA-binding</keyword>
<evidence type="ECO:0000256" key="1">
    <source>
        <dbReference type="ARBA" id="ARBA00013260"/>
    </source>
</evidence>
<dbReference type="GO" id="GO:0006515">
    <property type="term" value="P:protein quality control for misfolded or incompletely synthesized proteins"/>
    <property type="evidence" value="ECO:0007669"/>
    <property type="project" value="UniProtKB-UniRule"/>
</dbReference>
<keyword evidence="8" id="KW-0963">Cytoplasm</keyword>
<feature type="active site" description="Proton acceptor" evidence="8">
    <location>
        <position position="19"/>
    </location>
</feature>
<dbReference type="FunFam" id="3.40.50.1470:FF:000001">
    <property type="entry name" value="Peptidyl-tRNA hydrolase"/>
    <property type="match status" value="1"/>
</dbReference>
<dbReference type="PROSITE" id="PS01195">
    <property type="entry name" value="PEPT_TRNA_HYDROL_1"/>
    <property type="match status" value="1"/>
</dbReference>
<evidence type="ECO:0000256" key="9">
    <source>
        <dbReference type="RuleBase" id="RU000673"/>
    </source>
</evidence>
<dbReference type="NCBIfam" id="TIGR00447">
    <property type="entry name" value="pth"/>
    <property type="match status" value="1"/>
</dbReference>
<dbReference type="EMBL" id="CP002547">
    <property type="protein sequence ID" value="ADY54568.1"/>
    <property type="molecule type" value="Genomic_DNA"/>
</dbReference>
<dbReference type="Pfam" id="PF01195">
    <property type="entry name" value="Pept_tRNA_hydro"/>
    <property type="match status" value="1"/>
</dbReference>
<dbReference type="CDD" id="cd00462">
    <property type="entry name" value="PTH"/>
    <property type="match status" value="1"/>
</dbReference>
<evidence type="ECO:0000256" key="8">
    <source>
        <dbReference type="HAMAP-Rule" id="MF_00083"/>
    </source>
</evidence>
<dbReference type="InterPro" id="IPR036416">
    <property type="entry name" value="Pept_tRNA_hydro_sf"/>
</dbReference>
<dbReference type="HOGENOM" id="CLU_062456_4_1_9"/>